<protein>
    <recommendedName>
        <fullName evidence="4">Lipoprotein</fullName>
    </recommendedName>
</protein>
<evidence type="ECO:0000313" key="3">
    <source>
        <dbReference type="Proteomes" id="UP001324993"/>
    </source>
</evidence>
<feature type="chain" id="PRO_5046645275" description="Lipoprotein" evidence="1">
    <location>
        <begin position="19"/>
        <end position="190"/>
    </location>
</feature>
<dbReference type="EMBL" id="CP138858">
    <property type="protein sequence ID" value="WPJ96857.1"/>
    <property type="molecule type" value="Genomic_DNA"/>
</dbReference>
<accession>A0ABZ0RLA8</accession>
<dbReference type="Proteomes" id="UP001324993">
    <property type="component" value="Chromosome"/>
</dbReference>
<evidence type="ECO:0000256" key="1">
    <source>
        <dbReference type="SAM" id="SignalP"/>
    </source>
</evidence>
<feature type="signal peptide" evidence="1">
    <location>
        <begin position="1"/>
        <end position="18"/>
    </location>
</feature>
<dbReference type="RefSeq" id="WP_319833714.1">
    <property type="nucleotide sequence ID" value="NZ_CP138858.1"/>
</dbReference>
<sequence length="190" mass="21885">MKLIIPILFLASVVVAMSSEDPFDSEAHRTQAAVLKLLEIQDEKELSVAIEQGIAEHGPNFISQKFYWIEDHLRGAFKLLAMEKEEWKKFSQLFLNYEQLKESTPSEKWIGAVLNGEPLEGVDSFLRAEGKYSYRIDEIWMNRNRDKIVVFYDQRPVAHLGHSWGHLLLLKHNGSWVIARDFTEGTVIGL</sequence>
<evidence type="ECO:0008006" key="4">
    <source>
        <dbReference type="Google" id="ProtNLM"/>
    </source>
</evidence>
<organism evidence="2 3">
    <name type="scientific">Coraliomargarita algicola</name>
    <dbReference type="NCBI Taxonomy" id="3092156"/>
    <lineage>
        <taxon>Bacteria</taxon>
        <taxon>Pseudomonadati</taxon>
        <taxon>Verrucomicrobiota</taxon>
        <taxon>Opitutia</taxon>
        <taxon>Puniceicoccales</taxon>
        <taxon>Coraliomargaritaceae</taxon>
        <taxon>Coraliomargarita</taxon>
    </lineage>
</organism>
<keyword evidence="3" id="KW-1185">Reference proteome</keyword>
<reference evidence="2 3" key="1">
    <citation type="submission" date="2023-11" db="EMBL/GenBank/DDBJ databases">
        <title>Coraliomargarita sp. nov., isolated from marine algae.</title>
        <authorList>
            <person name="Lee J.K."/>
            <person name="Baek J.H."/>
            <person name="Kim J.M."/>
            <person name="Choi D.G."/>
            <person name="Jeon C.O."/>
        </authorList>
    </citation>
    <scope>NUCLEOTIDE SEQUENCE [LARGE SCALE GENOMIC DNA]</scope>
    <source>
        <strain evidence="2 3">J2-16</strain>
    </source>
</reference>
<proteinExistence type="predicted"/>
<name>A0ABZ0RLA8_9BACT</name>
<gene>
    <name evidence="2" type="ORF">SH580_03945</name>
</gene>
<evidence type="ECO:0000313" key="2">
    <source>
        <dbReference type="EMBL" id="WPJ96857.1"/>
    </source>
</evidence>
<keyword evidence="1" id="KW-0732">Signal</keyword>